<proteinExistence type="predicted"/>
<evidence type="ECO:0000256" key="7">
    <source>
        <dbReference type="ARBA" id="ARBA00023004"/>
    </source>
</evidence>
<dbReference type="AlphaFoldDB" id="A0A1W1XST2"/>
<feature type="binding site" description="covalent" evidence="8">
    <location>
        <position position="45"/>
    </location>
    <ligand>
        <name>heme c</name>
        <dbReference type="ChEBI" id="CHEBI:61717"/>
        <label>1</label>
    </ligand>
</feature>
<evidence type="ECO:0000313" key="12">
    <source>
        <dbReference type="EMBL" id="SMC26947.1"/>
    </source>
</evidence>
<dbReference type="PIRSF" id="PIRSF000005">
    <property type="entry name" value="Cytochrome_c4"/>
    <property type="match status" value="1"/>
</dbReference>
<feature type="binding site" description="covalent" evidence="8">
    <location>
        <position position="139"/>
    </location>
    <ligand>
        <name>heme c</name>
        <dbReference type="ChEBI" id="CHEBI:61717"/>
        <label>2</label>
    </ligand>
</feature>
<keyword evidence="2" id="KW-0813">Transport</keyword>
<feature type="signal peptide" evidence="10">
    <location>
        <begin position="1"/>
        <end position="21"/>
    </location>
</feature>
<feature type="chain" id="PRO_5012370836" evidence="10">
    <location>
        <begin position="22"/>
        <end position="206"/>
    </location>
</feature>
<gene>
    <name evidence="12" type="ORF">SAMN02745857_02661</name>
</gene>
<dbReference type="GO" id="GO:0042597">
    <property type="term" value="C:periplasmic space"/>
    <property type="evidence" value="ECO:0007669"/>
    <property type="project" value="UniProtKB-SubCell"/>
</dbReference>
<organism evidence="12 13">
    <name type="scientific">Andreprevotia lacus DSM 23236</name>
    <dbReference type="NCBI Taxonomy" id="1121001"/>
    <lineage>
        <taxon>Bacteria</taxon>
        <taxon>Pseudomonadati</taxon>
        <taxon>Pseudomonadota</taxon>
        <taxon>Betaproteobacteria</taxon>
        <taxon>Neisseriales</taxon>
        <taxon>Chitinibacteraceae</taxon>
        <taxon>Andreprevotia</taxon>
    </lineage>
</organism>
<dbReference type="InterPro" id="IPR024167">
    <property type="entry name" value="Cytochrome_c4-like"/>
</dbReference>
<dbReference type="GO" id="GO:0009055">
    <property type="term" value="F:electron transfer activity"/>
    <property type="evidence" value="ECO:0007669"/>
    <property type="project" value="InterPro"/>
</dbReference>
<feature type="binding site" description="axial binding residue" evidence="9">
    <location>
        <position position="183"/>
    </location>
    <ligand>
        <name>heme c</name>
        <dbReference type="ChEBI" id="CHEBI:61717"/>
        <label>2</label>
    </ligand>
    <ligandPart>
        <name>Fe</name>
        <dbReference type="ChEBI" id="CHEBI:18248"/>
    </ligandPart>
</feature>
<evidence type="ECO:0000256" key="1">
    <source>
        <dbReference type="ARBA" id="ARBA00004418"/>
    </source>
</evidence>
<keyword evidence="4 9" id="KW-0479">Metal-binding</keyword>
<dbReference type="Gene3D" id="1.10.760.10">
    <property type="entry name" value="Cytochrome c-like domain"/>
    <property type="match status" value="2"/>
</dbReference>
<dbReference type="PANTHER" id="PTHR33751">
    <property type="entry name" value="CBB3-TYPE CYTOCHROME C OXIDASE SUBUNIT FIXP"/>
    <property type="match status" value="1"/>
</dbReference>
<dbReference type="STRING" id="1121001.SAMN02745857_02661"/>
<feature type="domain" description="Cytochrome c" evidence="11">
    <location>
        <begin position="118"/>
        <end position="206"/>
    </location>
</feature>
<dbReference type="RefSeq" id="WP_084091294.1">
    <property type="nucleotide sequence ID" value="NZ_FWXD01000015.1"/>
</dbReference>
<name>A0A1W1XST2_9NEIS</name>
<evidence type="ECO:0000256" key="9">
    <source>
        <dbReference type="PIRSR" id="PIRSR000005-2"/>
    </source>
</evidence>
<dbReference type="PANTHER" id="PTHR33751:SF9">
    <property type="entry name" value="CYTOCHROME C4"/>
    <property type="match status" value="1"/>
</dbReference>
<dbReference type="GO" id="GO:0020037">
    <property type="term" value="F:heme binding"/>
    <property type="evidence" value="ECO:0007669"/>
    <property type="project" value="InterPro"/>
</dbReference>
<dbReference type="SUPFAM" id="SSF46626">
    <property type="entry name" value="Cytochrome c"/>
    <property type="match status" value="2"/>
</dbReference>
<keyword evidence="7 9" id="KW-0408">Iron</keyword>
<feature type="binding site" description="axial binding residue" evidence="9">
    <location>
        <position position="46"/>
    </location>
    <ligand>
        <name>heme c</name>
        <dbReference type="ChEBI" id="CHEBI:61717"/>
        <label>1</label>
    </ligand>
    <ligandPart>
        <name>Fe</name>
        <dbReference type="ChEBI" id="CHEBI:18248"/>
    </ligandPart>
</feature>
<dbReference type="PROSITE" id="PS51007">
    <property type="entry name" value="CYTC"/>
    <property type="match status" value="2"/>
</dbReference>
<dbReference type="Pfam" id="PF00034">
    <property type="entry name" value="Cytochrom_C"/>
    <property type="match status" value="2"/>
</dbReference>
<feature type="binding site" description="covalent" evidence="8">
    <location>
        <position position="42"/>
    </location>
    <ligand>
        <name>heme c</name>
        <dbReference type="ChEBI" id="CHEBI:61717"/>
        <label>1</label>
    </ligand>
</feature>
<keyword evidence="6" id="KW-0249">Electron transport</keyword>
<evidence type="ECO:0000256" key="2">
    <source>
        <dbReference type="ARBA" id="ARBA00022448"/>
    </source>
</evidence>
<feature type="binding site" description="covalent" evidence="8">
    <location>
        <position position="142"/>
    </location>
    <ligand>
        <name>heme c</name>
        <dbReference type="ChEBI" id="CHEBI:61717"/>
        <label>2</label>
    </ligand>
</feature>
<comment type="subcellular location">
    <subcellularLocation>
        <location evidence="1">Periplasm</location>
    </subcellularLocation>
</comment>
<feature type="domain" description="Cytochrome c" evidence="11">
    <location>
        <begin position="29"/>
        <end position="108"/>
    </location>
</feature>
<keyword evidence="5" id="KW-0574">Periplasm</keyword>
<dbReference type="Proteomes" id="UP000192761">
    <property type="component" value="Unassembled WGS sequence"/>
</dbReference>
<dbReference type="InterPro" id="IPR036909">
    <property type="entry name" value="Cyt_c-like_dom_sf"/>
</dbReference>
<dbReference type="EMBL" id="FWXD01000015">
    <property type="protein sequence ID" value="SMC26947.1"/>
    <property type="molecule type" value="Genomic_DNA"/>
</dbReference>
<evidence type="ECO:0000256" key="5">
    <source>
        <dbReference type="ARBA" id="ARBA00022764"/>
    </source>
</evidence>
<dbReference type="InterPro" id="IPR009056">
    <property type="entry name" value="Cyt_c-like_dom"/>
</dbReference>
<feature type="binding site" description="axial binding residue" evidence="9">
    <location>
        <position position="85"/>
    </location>
    <ligand>
        <name>heme c</name>
        <dbReference type="ChEBI" id="CHEBI:61717"/>
        <label>1</label>
    </ligand>
    <ligandPart>
        <name>Fe</name>
        <dbReference type="ChEBI" id="CHEBI:18248"/>
    </ligandPart>
</feature>
<sequence>MQRVTALAAALLMTLASSVFAAEAASAKGDPVKGKEIVDKVCAACHGVDGNSAAAANPSLAGQHPEYIVKQLTEFKKQVRKNPVMLGMATPLSDADMHNVAAYFGAQQPKERGASDKALIEAGKKIYRGGIANKGLPACMACHGPSGAGIPVQYPRVGGQHAGYIEAQLKAFRSGERTNNVPMQQIAAKMSDNDIKAVAQFMQALH</sequence>
<reference evidence="12 13" key="1">
    <citation type="submission" date="2017-04" db="EMBL/GenBank/DDBJ databases">
        <authorList>
            <person name="Afonso C.L."/>
            <person name="Miller P.J."/>
            <person name="Scott M.A."/>
            <person name="Spackman E."/>
            <person name="Goraichik I."/>
            <person name="Dimitrov K.M."/>
            <person name="Suarez D.L."/>
            <person name="Swayne D.E."/>
        </authorList>
    </citation>
    <scope>NUCLEOTIDE SEQUENCE [LARGE SCALE GENOMIC DNA]</scope>
    <source>
        <strain evidence="12 13">DSM 23236</strain>
    </source>
</reference>
<evidence type="ECO:0000256" key="3">
    <source>
        <dbReference type="ARBA" id="ARBA00022617"/>
    </source>
</evidence>
<accession>A0A1W1XST2</accession>
<protein>
    <submittedName>
        <fullName evidence="12">Cytochrome c553</fullName>
    </submittedName>
</protein>
<keyword evidence="13" id="KW-1185">Reference proteome</keyword>
<keyword evidence="3 8" id="KW-0349">Heme</keyword>
<evidence type="ECO:0000256" key="10">
    <source>
        <dbReference type="SAM" id="SignalP"/>
    </source>
</evidence>
<evidence type="ECO:0000256" key="6">
    <source>
        <dbReference type="ARBA" id="ARBA00022982"/>
    </source>
</evidence>
<evidence type="ECO:0000256" key="4">
    <source>
        <dbReference type="ARBA" id="ARBA00022723"/>
    </source>
</evidence>
<feature type="binding site" description="axial binding residue" evidence="9">
    <location>
        <position position="143"/>
    </location>
    <ligand>
        <name>heme c</name>
        <dbReference type="ChEBI" id="CHEBI:61717"/>
        <label>2</label>
    </ligand>
    <ligandPart>
        <name>Fe</name>
        <dbReference type="ChEBI" id="CHEBI:18248"/>
    </ligandPart>
</feature>
<comment type="PTM">
    <text evidence="8">Binds 2 heme c groups covalently per subunit.</text>
</comment>
<evidence type="ECO:0000256" key="8">
    <source>
        <dbReference type="PIRSR" id="PIRSR000005-1"/>
    </source>
</evidence>
<evidence type="ECO:0000259" key="11">
    <source>
        <dbReference type="PROSITE" id="PS51007"/>
    </source>
</evidence>
<dbReference type="InterPro" id="IPR050597">
    <property type="entry name" value="Cytochrome_c_Oxidase_Subunit"/>
</dbReference>
<dbReference type="OrthoDB" id="9773456at2"/>
<keyword evidence="10" id="KW-0732">Signal</keyword>
<dbReference type="GO" id="GO:0005506">
    <property type="term" value="F:iron ion binding"/>
    <property type="evidence" value="ECO:0007669"/>
    <property type="project" value="InterPro"/>
</dbReference>
<evidence type="ECO:0000313" key="13">
    <source>
        <dbReference type="Proteomes" id="UP000192761"/>
    </source>
</evidence>